<evidence type="ECO:0000313" key="2">
    <source>
        <dbReference type="EMBL" id="PWO00399.1"/>
    </source>
</evidence>
<name>A0A316ZH70_9BASI</name>
<gene>
    <name evidence="2" type="ORF">FA09DRAFT_327834</name>
</gene>
<feature type="region of interest" description="Disordered" evidence="1">
    <location>
        <begin position="69"/>
        <end position="95"/>
    </location>
</feature>
<dbReference type="AlphaFoldDB" id="A0A316ZH70"/>
<evidence type="ECO:0000313" key="3">
    <source>
        <dbReference type="Proteomes" id="UP000245946"/>
    </source>
</evidence>
<organism evidence="2 3">
    <name type="scientific">Tilletiopsis washingtonensis</name>
    <dbReference type="NCBI Taxonomy" id="58919"/>
    <lineage>
        <taxon>Eukaryota</taxon>
        <taxon>Fungi</taxon>
        <taxon>Dikarya</taxon>
        <taxon>Basidiomycota</taxon>
        <taxon>Ustilaginomycotina</taxon>
        <taxon>Exobasidiomycetes</taxon>
        <taxon>Entylomatales</taxon>
        <taxon>Entylomatales incertae sedis</taxon>
        <taxon>Tilletiopsis</taxon>
    </lineage>
</organism>
<accession>A0A316ZH70</accession>
<dbReference type="GeneID" id="37269093"/>
<keyword evidence="3" id="KW-1185">Reference proteome</keyword>
<dbReference type="RefSeq" id="XP_025600677.1">
    <property type="nucleotide sequence ID" value="XM_025741549.1"/>
</dbReference>
<dbReference type="EMBL" id="KZ819285">
    <property type="protein sequence ID" value="PWO00399.1"/>
    <property type="molecule type" value="Genomic_DNA"/>
</dbReference>
<reference evidence="2 3" key="1">
    <citation type="journal article" date="2018" name="Mol. Biol. Evol.">
        <title>Broad Genomic Sampling Reveals a Smut Pathogenic Ancestry of the Fungal Clade Ustilaginomycotina.</title>
        <authorList>
            <person name="Kijpornyongpan T."/>
            <person name="Mondo S.J."/>
            <person name="Barry K."/>
            <person name="Sandor L."/>
            <person name="Lee J."/>
            <person name="Lipzen A."/>
            <person name="Pangilinan J."/>
            <person name="LaButti K."/>
            <person name="Hainaut M."/>
            <person name="Henrissat B."/>
            <person name="Grigoriev I.V."/>
            <person name="Spatafora J.W."/>
            <person name="Aime M.C."/>
        </authorList>
    </citation>
    <scope>NUCLEOTIDE SEQUENCE [LARGE SCALE GENOMIC DNA]</scope>
    <source>
        <strain evidence="2 3">MCA 4186</strain>
    </source>
</reference>
<dbReference type="Proteomes" id="UP000245946">
    <property type="component" value="Unassembled WGS sequence"/>
</dbReference>
<feature type="compositionally biased region" description="Low complexity" evidence="1">
    <location>
        <begin position="75"/>
        <end position="91"/>
    </location>
</feature>
<proteinExistence type="predicted"/>
<evidence type="ECO:0000256" key="1">
    <source>
        <dbReference type="SAM" id="MobiDB-lite"/>
    </source>
</evidence>
<sequence length="155" mass="16723">MAPVHPPLRHRRAPLALPAVQAPLLPSLFALCAQVTLPLSPHRGSHWRPKGAPRREEVKRLLAARVQSEARALNRASAQRRQGSSRSASSRVEPGWDGSCNLLQARSKQHGAVAEAAPGSLLSCAPQSLKGPSWRVAEARQKSSLLISRRHGDAP</sequence>
<protein>
    <submittedName>
        <fullName evidence="2">Uncharacterized protein</fullName>
    </submittedName>
</protein>